<sequence length="71" mass="8179">MFLFTIYPTFRFASTIAIYVPKRLVSIPAVMFFFKISCTPKRPFPSSTFDSNLVQLPHGIVKCTRRNCVMV</sequence>
<organism evidence="1 2">
    <name type="scientific">Canavalia gladiata</name>
    <name type="common">Sword bean</name>
    <name type="synonym">Dolichos gladiatus</name>
    <dbReference type="NCBI Taxonomy" id="3824"/>
    <lineage>
        <taxon>Eukaryota</taxon>
        <taxon>Viridiplantae</taxon>
        <taxon>Streptophyta</taxon>
        <taxon>Embryophyta</taxon>
        <taxon>Tracheophyta</taxon>
        <taxon>Spermatophyta</taxon>
        <taxon>Magnoliopsida</taxon>
        <taxon>eudicotyledons</taxon>
        <taxon>Gunneridae</taxon>
        <taxon>Pentapetalae</taxon>
        <taxon>rosids</taxon>
        <taxon>fabids</taxon>
        <taxon>Fabales</taxon>
        <taxon>Fabaceae</taxon>
        <taxon>Papilionoideae</taxon>
        <taxon>50 kb inversion clade</taxon>
        <taxon>NPAAA clade</taxon>
        <taxon>indigoferoid/millettioid clade</taxon>
        <taxon>Phaseoleae</taxon>
        <taxon>Canavalia</taxon>
    </lineage>
</organism>
<dbReference type="Proteomes" id="UP001367508">
    <property type="component" value="Unassembled WGS sequence"/>
</dbReference>
<proteinExistence type="predicted"/>
<name>A0AAN9QKQ4_CANGL</name>
<protein>
    <submittedName>
        <fullName evidence="1">Uncharacterized protein</fullName>
    </submittedName>
</protein>
<dbReference type="EMBL" id="JAYMYQ010000004">
    <property type="protein sequence ID" value="KAK7339109.1"/>
    <property type="molecule type" value="Genomic_DNA"/>
</dbReference>
<evidence type="ECO:0000313" key="2">
    <source>
        <dbReference type="Proteomes" id="UP001367508"/>
    </source>
</evidence>
<accession>A0AAN9QKQ4</accession>
<keyword evidence="2" id="KW-1185">Reference proteome</keyword>
<dbReference type="AlphaFoldDB" id="A0AAN9QKQ4"/>
<comment type="caution">
    <text evidence="1">The sequence shown here is derived from an EMBL/GenBank/DDBJ whole genome shotgun (WGS) entry which is preliminary data.</text>
</comment>
<evidence type="ECO:0000313" key="1">
    <source>
        <dbReference type="EMBL" id="KAK7339109.1"/>
    </source>
</evidence>
<gene>
    <name evidence="1" type="ORF">VNO77_19753</name>
</gene>
<reference evidence="1 2" key="1">
    <citation type="submission" date="2024-01" db="EMBL/GenBank/DDBJ databases">
        <title>The genomes of 5 underutilized Papilionoideae crops provide insights into root nodulation and disease resistanc.</title>
        <authorList>
            <person name="Jiang F."/>
        </authorList>
    </citation>
    <scope>NUCLEOTIDE SEQUENCE [LARGE SCALE GENOMIC DNA]</scope>
    <source>
        <strain evidence="1">LVBAO_FW01</strain>
        <tissue evidence="1">Leaves</tissue>
    </source>
</reference>